<dbReference type="PANTHER" id="PTHR10015:SF332">
    <property type="entry name" value="HEAT STRESS TRANSCRIPTION FACTOR C-1"/>
    <property type="match status" value="1"/>
</dbReference>
<dbReference type="Gene3D" id="1.10.10.10">
    <property type="entry name" value="Winged helix-like DNA-binding domain superfamily/Winged helix DNA-binding domain"/>
    <property type="match status" value="1"/>
</dbReference>
<dbReference type="SMART" id="SM00415">
    <property type="entry name" value="HSF"/>
    <property type="match status" value="1"/>
</dbReference>
<feature type="compositionally biased region" description="Low complexity" evidence="11">
    <location>
        <begin position="269"/>
        <end position="291"/>
    </location>
</feature>
<evidence type="ECO:0000256" key="7">
    <source>
        <dbReference type="ARBA" id="ARBA00023163"/>
    </source>
</evidence>
<dbReference type="OrthoDB" id="60033at2759"/>
<feature type="compositionally biased region" description="Low complexity" evidence="11">
    <location>
        <begin position="199"/>
        <end position="223"/>
    </location>
</feature>
<evidence type="ECO:0000256" key="3">
    <source>
        <dbReference type="ARBA" id="ARBA00022553"/>
    </source>
</evidence>
<sequence>MEAANNNIIAPFVMKTYQMVNDPSSDGLIAWGKANNSFIVIDPLDFSQKILPAYFKHNNFSSFVRQLNTYGFRKVDPDRWAFANEWFLRGQTHLLKNISRRKHCSRNSSNSRAEDDEDDEGIIMELARLKQEQKELDLQLSRMNKRLEATERRPQQMMAFLSKVAQDPEILPRMMLEKERTKRLNIASGDKKRSIMMISSTSPSASVSSPPSSSGMPLTSSSVKSEEEEDDANLDVDNYCHFSSSPETPSSAWFSQRPVLGRSVIAQESSNSGGNISSSLSSGSSAGSSGSTVAPPLDGVPASDATFGGDISYVGRAAVGEAVSPQPPYPFSLLGGGF</sequence>
<dbReference type="Pfam" id="PF00447">
    <property type="entry name" value="HSF_DNA-bind"/>
    <property type="match status" value="1"/>
</dbReference>
<evidence type="ECO:0000256" key="4">
    <source>
        <dbReference type="ARBA" id="ARBA00023015"/>
    </source>
</evidence>
<comment type="similarity">
    <text evidence="9">Belongs to the HSF family.</text>
</comment>
<dbReference type="Proteomes" id="UP000295252">
    <property type="component" value="Chromosome VIII"/>
</dbReference>
<dbReference type="FunCoup" id="A0A068U4V7">
    <property type="interactions" value="12"/>
</dbReference>
<name>A0A068U4V7_COFCA</name>
<dbReference type="InParanoid" id="A0A068U4V7"/>
<dbReference type="PhylomeDB" id="A0A068U4V7"/>
<dbReference type="FunFam" id="1.10.10.10:FF:000037">
    <property type="entry name" value="Heat stress transcription factor B-4"/>
    <property type="match status" value="1"/>
</dbReference>
<comment type="subunit">
    <text evidence="2">Homotrimer.</text>
</comment>
<feature type="coiled-coil region" evidence="10">
    <location>
        <begin position="126"/>
        <end position="153"/>
    </location>
</feature>
<feature type="region of interest" description="Disordered" evidence="11">
    <location>
        <begin position="199"/>
        <end position="231"/>
    </location>
</feature>
<dbReference type="InterPro" id="IPR036390">
    <property type="entry name" value="WH_DNA-bd_sf"/>
</dbReference>
<dbReference type="GO" id="GO:0003700">
    <property type="term" value="F:DNA-binding transcription factor activity"/>
    <property type="evidence" value="ECO:0007669"/>
    <property type="project" value="InterPro"/>
</dbReference>
<keyword evidence="8" id="KW-0539">Nucleus</keyword>
<dbReference type="STRING" id="49390.A0A068U4V7"/>
<dbReference type="PROSITE" id="PS00434">
    <property type="entry name" value="HSF_DOMAIN"/>
    <property type="match status" value="1"/>
</dbReference>
<evidence type="ECO:0000256" key="10">
    <source>
        <dbReference type="SAM" id="Coils"/>
    </source>
</evidence>
<protein>
    <recommendedName>
        <fullName evidence="12">HSF-type DNA-binding domain-containing protein</fullName>
    </recommendedName>
</protein>
<dbReference type="OMA" id="NEQVGYF"/>
<keyword evidence="4" id="KW-0805">Transcription regulation</keyword>
<keyword evidence="10" id="KW-0175">Coiled coil</keyword>
<keyword evidence="7" id="KW-0804">Transcription</keyword>
<evidence type="ECO:0000313" key="13">
    <source>
        <dbReference type="EMBL" id="CDP03337.1"/>
    </source>
</evidence>
<dbReference type="AlphaFoldDB" id="A0A068U4V7"/>
<keyword evidence="5" id="KW-0346">Stress response</keyword>
<keyword evidence="14" id="KW-1185">Reference proteome</keyword>
<evidence type="ECO:0000256" key="2">
    <source>
        <dbReference type="ARBA" id="ARBA00011233"/>
    </source>
</evidence>
<evidence type="ECO:0000313" key="14">
    <source>
        <dbReference type="Proteomes" id="UP000295252"/>
    </source>
</evidence>
<dbReference type="GO" id="GO:0000978">
    <property type="term" value="F:RNA polymerase II cis-regulatory region sequence-specific DNA binding"/>
    <property type="evidence" value="ECO:0007669"/>
    <property type="project" value="TreeGrafter"/>
</dbReference>
<dbReference type="InterPro" id="IPR000232">
    <property type="entry name" value="HSF_DNA-bd"/>
</dbReference>
<accession>A0A068U4V7</accession>
<proteinExistence type="inferred from homology"/>
<dbReference type="GO" id="GO:0005634">
    <property type="term" value="C:nucleus"/>
    <property type="evidence" value="ECO:0007669"/>
    <property type="project" value="UniProtKB-SubCell"/>
</dbReference>
<comment type="subcellular location">
    <subcellularLocation>
        <location evidence="1">Nucleus</location>
    </subcellularLocation>
</comment>
<gene>
    <name evidence="13" type="ORF">GSCOC_T00041885001</name>
</gene>
<dbReference type="EMBL" id="HG739093">
    <property type="protein sequence ID" value="CDP03337.1"/>
    <property type="molecule type" value="Genomic_DNA"/>
</dbReference>
<dbReference type="Gramene" id="CDP03337">
    <property type="protein sequence ID" value="CDP03337"/>
    <property type="gene ID" value="GSCOC_T00041885001"/>
</dbReference>
<dbReference type="PANTHER" id="PTHR10015">
    <property type="entry name" value="HEAT SHOCK TRANSCRIPTION FACTOR"/>
    <property type="match status" value="1"/>
</dbReference>
<reference evidence="14" key="1">
    <citation type="journal article" date="2014" name="Science">
        <title>The coffee genome provides insight into the convergent evolution of caffeine biosynthesis.</title>
        <authorList>
            <person name="Denoeud F."/>
            <person name="Carretero-Paulet L."/>
            <person name="Dereeper A."/>
            <person name="Droc G."/>
            <person name="Guyot R."/>
            <person name="Pietrella M."/>
            <person name="Zheng C."/>
            <person name="Alberti A."/>
            <person name="Anthony F."/>
            <person name="Aprea G."/>
            <person name="Aury J.M."/>
            <person name="Bento P."/>
            <person name="Bernard M."/>
            <person name="Bocs S."/>
            <person name="Campa C."/>
            <person name="Cenci A."/>
            <person name="Combes M.C."/>
            <person name="Crouzillat D."/>
            <person name="Da Silva C."/>
            <person name="Daddiego L."/>
            <person name="De Bellis F."/>
            <person name="Dussert S."/>
            <person name="Garsmeur O."/>
            <person name="Gayraud T."/>
            <person name="Guignon V."/>
            <person name="Jahn K."/>
            <person name="Jamilloux V."/>
            <person name="Joet T."/>
            <person name="Labadie K."/>
            <person name="Lan T."/>
            <person name="Leclercq J."/>
            <person name="Lepelley M."/>
            <person name="Leroy T."/>
            <person name="Li L.T."/>
            <person name="Librado P."/>
            <person name="Lopez L."/>
            <person name="Munoz A."/>
            <person name="Noel B."/>
            <person name="Pallavicini A."/>
            <person name="Perrotta G."/>
            <person name="Poncet V."/>
            <person name="Pot D."/>
            <person name="Priyono X."/>
            <person name="Rigoreau M."/>
            <person name="Rouard M."/>
            <person name="Rozas J."/>
            <person name="Tranchant-Dubreuil C."/>
            <person name="VanBuren R."/>
            <person name="Zhang Q."/>
            <person name="Andrade A.C."/>
            <person name="Argout X."/>
            <person name="Bertrand B."/>
            <person name="de Kochko A."/>
            <person name="Graziosi G."/>
            <person name="Henry R.J."/>
            <person name="Jayarama X."/>
            <person name="Ming R."/>
            <person name="Nagai C."/>
            <person name="Rounsley S."/>
            <person name="Sankoff D."/>
            <person name="Giuliano G."/>
            <person name="Albert V.A."/>
            <person name="Wincker P."/>
            <person name="Lashermes P."/>
        </authorList>
    </citation>
    <scope>NUCLEOTIDE SEQUENCE [LARGE SCALE GENOMIC DNA]</scope>
    <source>
        <strain evidence="14">cv. DH200-94</strain>
    </source>
</reference>
<evidence type="ECO:0000256" key="9">
    <source>
        <dbReference type="RuleBase" id="RU004020"/>
    </source>
</evidence>
<keyword evidence="6" id="KW-0238">DNA-binding</keyword>
<dbReference type="InterPro" id="IPR036388">
    <property type="entry name" value="WH-like_DNA-bd_sf"/>
</dbReference>
<evidence type="ECO:0000256" key="1">
    <source>
        <dbReference type="ARBA" id="ARBA00004123"/>
    </source>
</evidence>
<feature type="region of interest" description="Disordered" evidence="11">
    <location>
        <begin position="268"/>
        <end position="305"/>
    </location>
</feature>
<evidence type="ECO:0000256" key="5">
    <source>
        <dbReference type="ARBA" id="ARBA00023016"/>
    </source>
</evidence>
<feature type="domain" description="HSF-type DNA-binding" evidence="12">
    <location>
        <begin position="51"/>
        <end position="75"/>
    </location>
</feature>
<organism evidence="13 14">
    <name type="scientific">Coffea canephora</name>
    <name type="common">Robusta coffee</name>
    <dbReference type="NCBI Taxonomy" id="49390"/>
    <lineage>
        <taxon>Eukaryota</taxon>
        <taxon>Viridiplantae</taxon>
        <taxon>Streptophyta</taxon>
        <taxon>Embryophyta</taxon>
        <taxon>Tracheophyta</taxon>
        <taxon>Spermatophyta</taxon>
        <taxon>Magnoliopsida</taxon>
        <taxon>eudicotyledons</taxon>
        <taxon>Gunneridae</taxon>
        <taxon>Pentapetalae</taxon>
        <taxon>asterids</taxon>
        <taxon>lamiids</taxon>
        <taxon>Gentianales</taxon>
        <taxon>Rubiaceae</taxon>
        <taxon>Ixoroideae</taxon>
        <taxon>Gardenieae complex</taxon>
        <taxon>Bertiereae - Coffeeae clade</taxon>
        <taxon>Coffeeae</taxon>
        <taxon>Coffea</taxon>
    </lineage>
</organism>
<evidence type="ECO:0000256" key="11">
    <source>
        <dbReference type="SAM" id="MobiDB-lite"/>
    </source>
</evidence>
<evidence type="ECO:0000256" key="8">
    <source>
        <dbReference type="ARBA" id="ARBA00023242"/>
    </source>
</evidence>
<dbReference type="SUPFAM" id="SSF46785">
    <property type="entry name" value="Winged helix' DNA-binding domain"/>
    <property type="match status" value="1"/>
</dbReference>
<keyword evidence="3" id="KW-0597">Phosphoprotein</keyword>
<dbReference type="GO" id="GO:0034605">
    <property type="term" value="P:cellular response to heat"/>
    <property type="evidence" value="ECO:0007669"/>
    <property type="project" value="TreeGrafter"/>
</dbReference>
<evidence type="ECO:0000256" key="6">
    <source>
        <dbReference type="ARBA" id="ARBA00023125"/>
    </source>
</evidence>
<dbReference type="PRINTS" id="PR00056">
    <property type="entry name" value="HSFDOMAIN"/>
</dbReference>
<evidence type="ECO:0000259" key="12">
    <source>
        <dbReference type="PROSITE" id="PS00434"/>
    </source>
</evidence>
<dbReference type="GO" id="GO:0006357">
    <property type="term" value="P:regulation of transcription by RNA polymerase II"/>
    <property type="evidence" value="ECO:0007669"/>
    <property type="project" value="TreeGrafter"/>
</dbReference>